<evidence type="ECO:0000313" key="3">
    <source>
        <dbReference type="Proteomes" id="UP001212401"/>
    </source>
</evidence>
<evidence type="ECO:0000259" key="1">
    <source>
        <dbReference type="Pfam" id="PF00144"/>
    </source>
</evidence>
<organism evidence="2 3">
    <name type="scientific">Limosilactobacillus vaginalis</name>
    <dbReference type="NCBI Taxonomy" id="1633"/>
    <lineage>
        <taxon>Bacteria</taxon>
        <taxon>Bacillati</taxon>
        <taxon>Bacillota</taxon>
        <taxon>Bacilli</taxon>
        <taxon>Lactobacillales</taxon>
        <taxon>Lactobacillaceae</taxon>
        <taxon>Limosilactobacillus</taxon>
    </lineage>
</organism>
<dbReference type="Gene3D" id="3.40.710.10">
    <property type="entry name" value="DD-peptidase/beta-lactamase superfamily"/>
    <property type="match status" value="1"/>
</dbReference>
<name>A0AAW5WS02_9LACO</name>
<gene>
    <name evidence="2" type="ORF">L2724_02810</name>
</gene>
<feature type="domain" description="Beta-lactamase-related" evidence="1">
    <location>
        <begin position="41"/>
        <end position="321"/>
    </location>
</feature>
<sequence>MTRKLFYLLLIPVIILGVLLWSPQKNVNASQVDRKTKLELQAYLHDHHINGIILVNGKKDQPVVLRNKLTTNPAQVVTPNALFPIGSLQKLITGVAVYQLVQKGELKWSTPLSKYYPQIQGSDQITLQQLMTHTSGLQNDGALPKKTLNNEQSQERFFLHHFKNTANHDWNYQDIDFEILGAIIRQRTHGGYYHYIKKTILKPLNHHQLKMVYQVKPRKVLQTMQPGMTWQMLSQAASSEIGAGDLLLSPLNYWNFIYHGVLSKPKLIKNFANQPKSQREAYFGGIYFQGTVIRANGSEPGYNCCFFADYKTKRTLMLFTNNIDYQTLRQTAEELYEIYYGEQIQP</sequence>
<dbReference type="InterPro" id="IPR050789">
    <property type="entry name" value="Diverse_Enzym_Activities"/>
</dbReference>
<reference evidence="2" key="1">
    <citation type="submission" date="2022-01" db="EMBL/GenBank/DDBJ databases">
        <title>VMRC isolate genome collection.</title>
        <authorList>
            <person name="France M."/>
            <person name="Rutt L."/>
            <person name="Humphrys M."/>
            <person name="Ravel J."/>
        </authorList>
    </citation>
    <scope>NUCLEOTIDE SEQUENCE</scope>
    <source>
        <strain evidence="2">C0048A1</strain>
    </source>
</reference>
<protein>
    <submittedName>
        <fullName evidence="2">Beta-lactamase family protein</fullName>
    </submittedName>
</protein>
<accession>A0AAW5WS02</accession>
<dbReference type="PANTHER" id="PTHR43283">
    <property type="entry name" value="BETA-LACTAMASE-RELATED"/>
    <property type="match status" value="1"/>
</dbReference>
<dbReference type="Proteomes" id="UP001212401">
    <property type="component" value="Unassembled WGS sequence"/>
</dbReference>
<dbReference type="PANTHER" id="PTHR43283:SF3">
    <property type="entry name" value="BETA-LACTAMASE FAMILY PROTEIN (AFU_ORTHOLOGUE AFUA_5G07500)"/>
    <property type="match status" value="1"/>
</dbReference>
<dbReference type="RefSeq" id="WP_003716636.1">
    <property type="nucleotide sequence ID" value="NZ_CAJFIS010000005.1"/>
</dbReference>
<dbReference type="Pfam" id="PF00144">
    <property type="entry name" value="Beta-lactamase"/>
    <property type="match status" value="1"/>
</dbReference>
<dbReference type="SUPFAM" id="SSF56601">
    <property type="entry name" value="beta-lactamase/transpeptidase-like"/>
    <property type="match status" value="1"/>
</dbReference>
<dbReference type="EMBL" id="JAKHPH010000004">
    <property type="protein sequence ID" value="MCZ3667214.1"/>
    <property type="molecule type" value="Genomic_DNA"/>
</dbReference>
<proteinExistence type="predicted"/>
<dbReference type="InterPro" id="IPR001466">
    <property type="entry name" value="Beta-lactam-related"/>
</dbReference>
<dbReference type="InterPro" id="IPR012338">
    <property type="entry name" value="Beta-lactam/transpept-like"/>
</dbReference>
<dbReference type="AlphaFoldDB" id="A0AAW5WS02"/>
<comment type="caution">
    <text evidence="2">The sequence shown here is derived from an EMBL/GenBank/DDBJ whole genome shotgun (WGS) entry which is preliminary data.</text>
</comment>
<evidence type="ECO:0000313" key="2">
    <source>
        <dbReference type="EMBL" id="MCZ3667214.1"/>
    </source>
</evidence>
<dbReference type="GeneID" id="75082887"/>